<dbReference type="Gene3D" id="3.40.50.1000">
    <property type="entry name" value="HAD superfamily/HAD-like"/>
    <property type="match status" value="1"/>
</dbReference>
<protein>
    <recommendedName>
        <fullName evidence="3">Phosphoserine phosphatase</fullName>
    </recommendedName>
</protein>
<dbReference type="GeneID" id="31499991"/>
<dbReference type="InterPro" id="IPR023214">
    <property type="entry name" value="HAD_sf"/>
</dbReference>
<dbReference type="InterPro" id="IPR036412">
    <property type="entry name" value="HAD-like_sf"/>
</dbReference>
<dbReference type="AlphaFoldDB" id="A0AA37HZM4"/>
<evidence type="ECO:0000313" key="2">
    <source>
        <dbReference type="Proteomes" id="UP000887097"/>
    </source>
</evidence>
<dbReference type="Pfam" id="PF12710">
    <property type="entry name" value="HAD"/>
    <property type="match status" value="1"/>
</dbReference>
<dbReference type="Gene3D" id="1.20.1440.100">
    <property type="entry name" value="SG protein - dephosphorylation function"/>
    <property type="match status" value="1"/>
</dbReference>
<dbReference type="OMA" id="KIRQTHE"/>
<dbReference type="Proteomes" id="UP000887097">
    <property type="component" value="Unassembled WGS sequence"/>
</dbReference>
<reference evidence="1" key="1">
    <citation type="submission" date="2021-08" db="EMBL/GenBank/DDBJ databases">
        <title>Prevotella lacticifex sp. nov., isolated from rumen of cow.</title>
        <authorList>
            <person name="Shinkai T."/>
            <person name="Ikeyama N."/>
            <person name="Kumagai M."/>
            <person name="Ohmori H."/>
            <person name="Sakamoto M."/>
            <person name="Ohkuma M."/>
            <person name="Mitsumori M."/>
        </authorList>
    </citation>
    <scope>NUCLEOTIDE SEQUENCE</scope>
    <source>
        <strain evidence="1">JCM 8259</strain>
    </source>
</reference>
<dbReference type="RefSeq" id="WP_013063606.1">
    <property type="nucleotide sequence ID" value="NZ_BPTT01000001.1"/>
</dbReference>
<comment type="caution">
    <text evidence="1">The sequence shown here is derived from an EMBL/GenBank/DDBJ whole genome shotgun (WGS) entry which is preliminary data.</text>
</comment>
<dbReference type="EMBL" id="BPTT01000001">
    <property type="protein sequence ID" value="GJG32850.1"/>
    <property type="molecule type" value="Genomic_DNA"/>
</dbReference>
<evidence type="ECO:0000313" key="1">
    <source>
        <dbReference type="EMBL" id="GJG32850.1"/>
    </source>
</evidence>
<evidence type="ECO:0008006" key="3">
    <source>
        <dbReference type="Google" id="ProtNLM"/>
    </source>
</evidence>
<dbReference type="SUPFAM" id="SSF56784">
    <property type="entry name" value="HAD-like"/>
    <property type="match status" value="1"/>
</dbReference>
<accession>A0AA37HZM4</accession>
<sequence>MTSTVLIIDICGTLYQSNTTFDFIKYHFGTKRRYKIIGLLRKNRVICKLNHIFFKLTGCDIMRMELIQLLCGYSKNELSKKVSEFYEKFLLPRKNLDCFGVIDRYRNKGAQLILVSATLDIIAEEVSRMENVPIWAASELLFKEGCCSGKLGCDLLKGKLEKTLELTGGISFDVITDNYGDADIIRASKHAYLVQYDNKRDKWARYLNQNTLMKCEYIRI</sequence>
<gene>
    <name evidence="1" type="ORF">PRMUPPPA20_09590</name>
</gene>
<proteinExistence type="predicted"/>
<organism evidence="1 2">
    <name type="scientific">Xylanibacter ruminicola</name>
    <name type="common">Prevotella ruminicola</name>
    <dbReference type="NCBI Taxonomy" id="839"/>
    <lineage>
        <taxon>Bacteria</taxon>
        <taxon>Pseudomonadati</taxon>
        <taxon>Bacteroidota</taxon>
        <taxon>Bacteroidia</taxon>
        <taxon>Bacteroidales</taxon>
        <taxon>Prevotellaceae</taxon>
        <taxon>Xylanibacter</taxon>
    </lineage>
</organism>
<name>A0AA37HZM4_XYLRU</name>